<dbReference type="GO" id="GO:0000049">
    <property type="term" value="F:tRNA binding"/>
    <property type="evidence" value="ECO:0007669"/>
    <property type="project" value="TreeGrafter"/>
</dbReference>
<dbReference type="InterPro" id="IPR017945">
    <property type="entry name" value="DHBP_synth_RibB-like_a/b_dom"/>
</dbReference>
<dbReference type="GO" id="GO:0061710">
    <property type="term" value="F:L-threonylcarbamoyladenylate synthase"/>
    <property type="evidence" value="ECO:0007669"/>
    <property type="project" value="UniProtKB-EC"/>
</dbReference>
<dbReference type="InterPro" id="IPR050156">
    <property type="entry name" value="TC-AMP_synthase_SUA5"/>
</dbReference>
<dbReference type="EC" id="2.7.7.87" evidence="3 14"/>
<evidence type="ECO:0000256" key="11">
    <source>
        <dbReference type="ARBA" id="ARBA00029774"/>
    </source>
</evidence>
<evidence type="ECO:0000256" key="2">
    <source>
        <dbReference type="ARBA" id="ARBA00007663"/>
    </source>
</evidence>
<keyword evidence="8 14" id="KW-0548">Nucleotidyltransferase</keyword>
<evidence type="ECO:0000256" key="4">
    <source>
        <dbReference type="ARBA" id="ARBA00015492"/>
    </source>
</evidence>
<dbReference type="PANTHER" id="PTHR17490:SF16">
    <property type="entry name" value="THREONYLCARBAMOYL-AMP SYNTHASE"/>
    <property type="match status" value="1"/>
</dbReference>
<comment type="catalytic activity">
    <reaction evidence="12 14">
        <text>L-threonine + hydrogencarbonate + ATP = L-threonylcarbamoyladenylate + diphosphate + H2O</text>
        <dbReference type="Rhea" id="RHEA:36407"/>
        <dbReference type="ChEBI" id="CHEBI:15377"/>
        <dbReference type="ChEBI" id="CHEBI:17544"/>
        <dbReference type="ChEBI" id="CHEBI:30616"/>
        <dbReference type="ChEBI" id="CHEBI:33019"/>
        <dbReference type="ChEBI" id="CHEBI:57926"/>
        <dbReference type="ChEBI" id="CHEBI:73682"/>
        <dbReference type="EC" id="2.7.7.87"/>
    </reaction>
</comment>
<name>A0A4P9ZPF9_9FUNG</name>
<dbReference type="AlphaFoldDB" id="A0A4P9ZPF9"/>
<comment type="similarity">
    <text evidence="2 14">Belongs to the SUA5 family.</text>
</comment>
<dbReference type="PANTHER" id="PTHR17490">
    <property type="entry name" value="SUA5"/>
    <property type="match status" value="1"/>
</dbReference>
<evidence type="ECO:0000256" key="9">
    <source>
        <dbReference type="ARBA" id="ARBA00022741"/>
    </source>
</evidence>
<dbReference type="Pfam" id="PF03481">
    <property type="entry name" value="Sua5_C"/>
    <property type="match status" value="1"/>
</dbReference>
<dbReference type="Pfam" id="PF01300">
    <property type="entry name" value="Sua5_yciO_yrdC"/>
    <property type="match status" value="1"/>
</dbReference>
<evidence type="ECO:0000313" key="19">
    <source>
        <dbReference type="Proteomes" id="UP000268162"/>
    </source>
</evidence>
<proteinExistence type="inferred from homology"/>
<feature type="domain" description="YrdC-like" evidence="17">
    <location>
        <begin position="57"/>
        <end position="252"/>
    </location>
</feature>
<dbReference type="GO" id="GO:0005737">
    <property type="term" value="C:cytoplasm"/>
    <property type="evidence" value="ECO:0007669"/>
    <property type="project" value="UniProtKB-SubCell"/>
</dbReference>
<evidence type="ECO:0000256" key="7">
    <source>
        <dbReference type="ARBA" id="ARBA00022694"/>
    </source>
</evidence>
<feature type="binding site" evidence="15">
    <location>
        <position position="228"/>
    </location>
    <ligand>
        <name>L-threonine</name>
        <dbReference type="ChEBI" id="CHEBI:57926"/>
    </ligand>
</feature>
<feature type="binding site" evidence="15">
    <location>
        <position position="198"/>
    </location>
    <ligand>
        <name>ATP</name>
        <dbReference type="ChEBI" id="CHEBI:30616"/>
    </ligand>
</feature>
<dbReference type="FunFam" id="3.90.870.10:FF:000008">
    <property type="entry name" value="Threonylcarbamoyl-AMP synthase"/>
    <property type="match status" value="1"/>
</dbReference>
<organism evidence="18 19">
    <name type="scientific">Dimargaris cristalligena</name>
    <dbReference type="NCBI Taxonomy" id="215637"/>
    <lineage>
        <taxon>Eukaryota</taxon>
        <taxon>Fungi</taxon>
        <taxon>Fungi incertae sedis</taxon>
        <taxon>Zoopagomycota</taxon>
        <taxon>Kickxellomycotina</taxon>
        <taxon>Dimargaritomycetes</taxon>
        <taxon>Dimargaritales</taxon>
        <taxon>Dimargaritaceae</taxon>
        <taxon>Dimargaris</taxon>
    </lineage>
</organism>
<accession>A0A4P9ZPF9</accession>
<comment type="function">
    <text evidence="13">Required for the formation of a threonylcarbamoyl group on adenosine at position 37 (t(6)A37) in tRNAs that read codons beginning with adenine. Likely catalyzes the conversion of L-threonine, HCO(3)(-)/CO(2) and ATP to give threonylcarbamoyl-AMP (TC-AMP) as the acyladenylate intermediate, with the release of diphosphate. Required for normal translation, by ensuring translation fidelity at the level of codon recognition, appropriate translation initiation selection and maintenance of reading frame. Also involved in telomere replication. Binds to single-stranded telomeric (ssTG) DNA and positively regulates telomere length.</text>
</comment>
<feature type="binding site" evidence="15">
    <location>
        <position position="106"/>
    </location>
    <ligand>
        <name>ATP</name>
        <dbReference type="ChEBI" id="CHEBI:30616"/>
    </ligand>
</feature>
<dbReference type="InterPro" id="IPR010923">
    <property type="entry name" value="T(6)A37_SUA5"/>
</dbReference>
<feature type="binding site" evidence="15">
    <location>
        <position position="111"/>
    </location>
    <ligand>
        <name>L-threonine</name>
        <dbReference type="ChEBI" id="CHEBI:57926"/>
    </ligand>
</feature>
<dbReference type="InterPro" id="IPR005145">
    <property type="entry name" value="Sua5_C"/>
</dbReference>
<keyword evidence="6 14" id="KW-0808">Transferase</keyword>
<evidence type="ECO:0000256" key="5">
    <source>
        <dbReference type="ARBA" id="ARBA00022490"/>
    </source>
</evidence>
<feature type="region of interest" description="Disordered" evidence="16">
    <location>
        <begin position="38"/>
        <end position="58"/>
    </location>
</feature>
<evidence type="ECO:0000256" key="12">
    <source>
        <dbReference type="ARBA" id="ARBA00048366"/>
    </source>
</evidence>
<feature type="binding site" evidence="15">
    <location>
        <position position="190"/>
    </location>
    <ligand>
        <name>ATP</name>
        <dbReference type="ChEBI" id="CHEBI:30616"/>
    </ligand>
</feature>
<reference evidence="19" key="1">
    <citation type="journal article" date="2018" name="Nat. Microbiol.">
        <title>Leveraging single-cell genomics to expand the fungal tree of life.</title>
        <authorList>
            <person name="Ahrendt S.R."/>
            <person name="Quandt C.A."/>
            <person name="Ciobanu D."/>
            <person name="Clum A."/>
            <person name="Salamov A."/>
            <person name="Andreopoulos B."/>
            <person name="Cheng J.F."/>
            <person name="Woyke T."/>
            <person name="Pelin A."/>
            <person name="Henrissat B."/>
            <person name="Reynolds N.K."/>
            <person name="Benny G.L."/>
            <person name="Smith M.E."/>
            <person name="James T.Y."/>
            <person name="Grigoriev I.V."/>
        </authorList>
    </citation>
    <scope>NUCLEOTIDE SEQUENCE [LARGE SCALE GENOMIC DNA]</scope>
    <source>
        <strain evidence="19">RSA 468</strain>
    </source>
</reference>
<evidence type="ECO:0000256" key="13">
    <source>
        <dbReference type="ARBA" id="ARBA00056339"/>
    </source>
</evidence>
<feature type="binding site" evidence="15">
    <location>
        <position position="168"/>
    </location>
    <ligand>
        <name>L-threonine</name>
        <dbReference type="ChEBI" id="CHEBI:57926"/>
    </ligand>
</feature>
<dbReference type="PROSITE" id="PS51163">
    <property type="entry name" value="YRDC"/>
    <property type="match status" value="1"/>
</dbReference>
<evidence type="ECO:0000259" key="17">
    <source>
        <dbReference type="PROSITE" id="PS51163"/>
    </source>
</evidence>
<evidence type="ECO:0000256" key="3">
    <source>
        <dbReference type="ARBA" id="ARBA00012584"/>
    </source>
</evidence>
<comment type="subcellular location">
    <subcellularLocation>
        <location evidence="1 14">Cytoplasm</location>
    </subcellularLocation>
</comment>
<feature type="compositionally biased region" description="Pro residues" evidence="16">
    <location>
        <begin position="42"/>
        <end position="54"/>
    </location>
</feature>
<evidence type="ECO:0000256" key="10">
    <source>
        <dbReference type="ARBA" id="ARBA00022840"/>
    </source>
</evidence>
<evidence type="ECO:0000256" key="14">
    <source>
        <dbReference type="PIRNR" id="PIRNR004930"/>
    </source>
</evidence>
<dbReference type="GO" id="GO:0006450">
    <property type="term" value="P:regulation of translational fidelity"/>
    <property type="evidence" value="ECO:0007669"/>
    <property type="project" value="TreeGrafter"/>
</dbReference>
<evidence type="ECO:0000256" key="1">
    <source>
        <dbReference type="ARBA" id="ARBA00004496"/>
    </source>
</evidence>
<keyword evidence="10 14" id="KW-0067">ATP-binding</keyword>
<feature type="region of interest" description="Disordered" evidence="16">
    <location>
        <begin position="307"/>
        <end position="332"/>
    </location>
</feature>
<keyword evidence="7 14" id="KW-0819">tRNA processing</keyword>
<keyword evidence="5 14" id="KW-0963">Cytoplasm</keyword>
<dbReference type="GO" id="GO:0005524">
    <property type="term" value="F:ATP binding"/>
    <property type="evidence" value="ECO:0007669"/>
    <property type="project" value="UniProtKB-UniRule"/>
</dbReference>
<dbReference type="NCBIfam" id="TIGR00057">
    <property type="entry name" value="L-threonylcarbamoyladenylate synthase"/>
    <property type="match status" value="1"/>
</dbReference>
<feature type="binding site" evidence="15">
    <location>
        <position position="188"/>
    </location>
    <ligand>
        <name>L-threonine</name>
        <dbReference type="ChEBI" id="CHEBI:57926"/>
    </ligand>
</feature>
<evidence type="ECO:0000256" key="16">
    <source>
        <dbReference type="SAM" id="MobiDB-lite"/>
    </source>
</evidence>
<feature type="binding site" evidence="15">
    <location>
        <position position="164"/>
    </location>
    <ligand>
        <name>ATP</name>
        <dbReference type="ChEBI" id="CHEBI:30616"/>
    </ligand>
</feature>
<sequence length="399" mass="43251">MTTDPDCASILSAKVADITFGSPDTSGIDRDELYYRGQRIPCPGPSDDPPPPSSSVPTWLSRASALLRQDQVVAFPTETVYGLAGNALSASAVRRIFAAKNRPADNPLIVHISSLAMLRTLLPDGRIPSVYEPLIRKYWPGPLTLLMPTSDLIIPSVITCGQPTVAIRFPAHPIARALIAYSGLPLAAPSANSSGKPSPTLAQHVWTDLRQRIPLIVDGGQCDWGIESTVVDGLRLGQPTPVVPAILRPGGVTLEQIQQVPGFEQCQVYRKNFTDHRLEAAPTTPGMKYRHYSPRAQVILFEARPLNTSTTTDPSSPASIAQPKGLVGDPADDYATAHHQTAQHPSPTSQPSSKHLFRSFRDFDDLGVDYILVEGTSERDEGLAVMNRLHKAASRTVYY</sequence>
<keyword evidence="9 14" id="KW-0547">Nucleotide-binding</keyword>
<feature type="compositionally biased region" description="Low complexity" evidence="16">
    <location>
        <begin position="308"/>
        <end position="319"/>
    </location>
</feature>
<dbReference type="PIRSF" id="PIRSF004930">
    <property type="entry name" value="Tln_factor_SUA5"/>
    <property type="match status" value="1"/>
</dbReference>
<gene>
    <name evidence="18" type="ORF">BJ085DRAFT_17684</name>
</gene>
<dbReference type="Gene3D" id="3.90.870.10">
    <property type="entry name" value="DHBP synthase"/>
    <property type="match status" value="1"/>
</dbReference>
<feature type="binding site" evidence="15">
    <location>
        <position position="292"/>
    </location>
    <ligand>
        <name>ATP</name>
        <dbReference type="ChEBI" id="CHEBI:30616"/>
    </ligand>
</feature>
<evidence type="ECO:0000256" key="6">
    <source>
        <dbReference type="ARBA" id="ARBA00022679"/>
    </source>
</evidence>
<dbReference type="STRING" id="215637.A0A4P9ZPF9"/>
<dbReference type="GO" id="GO:0002949">
    <property type="term" value="P:tRNA threonylcarbamoyladenosine modification"/>
    <property type="evidence" value="ECO:0007669"/>
    <property type="project" value="UniProtKB-ARBA"/>
</dbReference>
<dbReference type="GO" id="GO:0003725">
    <property type="term" value="F:double-stranded RNA binding"/>
    <property type="evidence" value="ECO:0007669"/>
    <property type="project" value="UniProtKB-UniRule"/>
</dbReference>
<dbReference type="Proteomes" id="UP000268162">
    <property type="component" value="Unassembled WGS sequence"/>
</dbReference>
<evidence type="ECO:0000256" key="8">
    <source>
        <dbReference type="ARBA" id="ARBA00022695"/>
    </source>
</evidence>
<dbReference type="Gene3D" id="3.40.50.11030">
    <property type="entry name" value="Threonylcarbamoyl-AMP synthase, C-terminal domain"/>
    <property type="match status" value="1"/>
</dbReference>
<feature type="binding site" evidence="15">
    <location>
        <position position="79"/>
    </location>
    <ligand>
        <name>L-threonine</name>
        <dbReference type="ChEBI" id="CHEBI:57926"/>
    </ligand>
</feature>
<protein>
    <recommendedName>
        <fullName evidence="4 14">Threonylcarbamoyl-AMP synthase</fullName>
        <shortName evidence="14">TC-AMP synthase</shortName>
        <ecNumber evidence="3 14">2.7.7.87</ecNumber>
    </recommendedName>
    <alternativeName>
        <fullName evidence="11 14">L-threonylcarbamoyladenylate synthase</fullName>
    </alternativeName>
</protein>
<dbReference type="SUPFAM" id="SSF55821">
    <property type="entry name" value="YrdC/RibB"/>
    <property type="match status" value="1"/>
</dbReference>
<dbReference type="EMBL" id="ML002898">
    <property type="protein sequence ID" value="RKP35326.1"/>
    <property type="molecule type" value="Genomic_DNA"/>
</dbReference>
<evidence type="ECO:0000256" key="15">
    <source>
        <dbReference type="PIRSR" id="PIRSR004930-1"/>
    </source>
</evidence>
<dbReference type="InterPro" id="IPR038385">
    <property type="entry name" value="Sua5/YwlC_C"/>
</dbReference>
<evidence type="ECO:0000313" key="18">
    <source>
        <dbReference type="EMBL" id="RKP35326.1"/>
    </source>
</evidence>
<feature type="binding site" evidence="15">
    <location>
        <position position="248"/>
    </location>
    <ligand>
        <name>ATP</name>
        <dbReference type="ChEBI" id="CHEBI:30616"/>
    </ligand>
</feature>
<feature type="binding site" evidence="15">
    <location>
        <position position="102"/>
    </location>
    <ligand>
        <name>ATP</name>
        <dbReference type="ChEBI" id="CHEBI:30616"/>
    </ligand>
</feature>
<dbReference type="InterPro" id="IPR006070">
    <property type="entry name" value="Sua5-like_dom"/>
</dbReference>
<keyword evidence="19" id="KW-1185">Reference proteome</keyword>